<evidence type="ECO:0000313" key="1">
    <source>
        <dbReference type="EMBL" id="PWV99523.1"/>
    </source>
</evidence>
<keyword evidence="2" id="KW-1185">Reference proteome</keyword>
<organism evidence="1 2">
    <name type="scientific">Paenibacillus cellulosilyticus</name>
    <dbReference type="NCBI Taxonomy" id="375489"/>
    <lineage>
        <taxon>Bacteria</taxon>
        <taxon>Bacillati</taxon>
        <taxon>Bacillota</taxon>
        <taxon>Bacilli</taxon>
        <taxon>Bacillales</taxon>
        <taxon>Paenibacillaceae</taxon>
        <taxon>Paenibacillus</taxon>
    </lineage>
</organism>
<reference evidence="1 2" key="1">
    <citation type="submission" date="2018-05" db="EMBL/GenBank/DDBJ databases">
        <title>Genomic Encyclopedia of Type Strains, Phase III (KMG-III): the genomes of soil and plant-associated and newly described type strains.</title>
        <authorList>
            <person name="Whitman W."/>
        </authorList>
    </citation>
    <scope>NUCLEOTIDE SEQUENCE [LARGE SCALE GENOMIC DNA]</scope>
    <source>
        <strain evidence="1 2">CECT 5696</strain>
    </source>
</reference>
<name>A0A2V2YUM8_9BACL</name>
<proteinExistence type="predicted"/>
<evidence type="ECO:0000313" key="2">
    <source>
        <dbReference type="Proteomes" id="UP000246635"/>
    </source>
</evidence>
<accession>A0A2V2YUM8</accession>
<dbReference type="EMBL" id="QGTQ01000014">
    <property type="protein sequence ID" value="PWV99523.1"/>
    <property type="molecule type" value="Genomic_DNA"/>
</dbReference>
<dbReference type="AlphaFoldDB" id="A0A2V2YUM8"/>
<sequence>MPSPYVVPTCCSEAWFGETLFAPSHLPELSVEERLSLLFSSSLVNHIGPMITNRFHSCKQIFMECAFAYVSLVKC</sequence>
<comment type="caution">
    <text evidence="1">The sequence shown here is derived from an EMBL/GenBank/DDBJ whole genome shotgun (WGS) entry which is preliminary data.</text>
</comment>
<gene>
    <name evidence="1" type="ORF">DFQ01_114102</name>
</gene>
<protein>
    <submittedName>
        <fullName evidence="1">Uncharacterized protein</fullName>
    </submittedName>
</protein>
<dbReference type="Proteomes" id="UP000246635">
    <property type="component" value="Unassembled WGS sequence"/>
</dbReference>